<keyword evidence="1" id="KW-0472">Membrane</keyword>
<keyword evidence="3" id="KW-1185">Reference proteome</keyword>
<evidence type="ECO:0000313" key="3">
    <source>
        <dbReference type="Proteomes" id="UP000031366"/>
    </source>
</evidence>
<reference evidence="2 3" key="1">
    <citation type="journal article" date="2015" name="Infect. Genet. Evol.">
        <title>Genomic sequences of six botulinum neurotoxin-producing strains representing three clostridial species illustrate the mobility and diversity of botulinum neurotoxin genes.</title>
        <authorList>
            <person name="Smith T.J."/>
            <person name="Hill K.K."/>
            <person name="Xie G."/>
            <person name="Foley B.T."/>
            <person name="Williamson C.H."/>
            <person name="Foster J.T."/>
            <person name="Johnson S.L."/>
            <person name="Chertkov O."/>
            <person name="Teshima H."/>
            <person name="Gibbons H.S."/>
            <person name="Johnsky L.A."/>
            <person name="Karavis M.A."/>
            <person name="Smith L.A."/>
        </authorList>
    </citation>
    <scope>NUCLEOTIDE SEQUENCE [LARGE SCALE GENOMIC DNA]</scope>
    <source>
        <strain evidence="2 3">CDC 2741</strain>
    </source>
</reference>
<keyword evidence="1" id="KW-1133">Transmembrane helix</keyword>
<dbReference type="AlphaFoldDB" id="A0A0C1TVR0"/>
<sequence length="124" mass="14967">MDILNENSIRILKWDVAISKNNIKNNIIENDFNKETLRSFRDNVIEIRFKRFSLFLFLLYLIFILKIFINLRRDSQLYKIENNKKSLQPFATIAMSFLGYKIIIFSIELNQLCKDVVYYFNLIK</sequence>
<proteinExistence type="predicted"/>
<dbReference type="Proteomes" id="UP000031366">
    <property type="component" value="Unassembled WGS sequence"/>
</dbReference>
<feature type="transmembrane region" description="Helical" evidence="1">
    <location>
        <begin position="90"/>
        <end position="107"/>
    </location>
</feature>
<evidence type="ECO:0000313" key="2">
    <source>
        <dbReference type="EMBL" id="KIE44829.1"/>
    </source>
</evidence>
<gene>
    <name evidence="2" type="ORF">U732_781</name>
</gene>
<organism evidence="2 3">
    <name type="scientific">Clostridium argentinense CDC 2741</name>
    <dbReference type="NCBI Taxonomy" id="1418104"/>
    <lineage>
        <taxon>Bacteria</taxon>
        <taxon>Bacillati</taxon>
        <taxon>Bacillota</taxon>
        <taxon>Clostridia</taxon>
        <taxon>Eubacteriales</taxon>
        <taxon>Clostridiaceae</taxon>
        <taxon>Clostridium</taxon>
    </lineage>
</organism>
<dbReference type="EMBL" id="AYSO01000020">
    <property type="protein sequence ID" value="KIE44829.1"/>
    <property type="molecule type" value="Genomic_DNA"/>
</dbReference>
<protein>
    <submittedName>
        <fullName evidence="2">Uncharacterized protein</fullName>
    </submittedName>
</protein>
<evidence type="ECO:0000256" key="1">
    <source>
        <dbReference type="SAM" id="Phobius"/>
    </source>
</evidence>
<feature type="transmembrane region" description="Helical" evidence="1">
    <location>
        <begin position="52"/>
        <end position="69"/>
    </location>
</feature>
<comment type="caution">
    <text evidence="2">The sequence shown here is derived from an EMBL/GenBank/DDBJ whole genome shotgun (WGS) entry which is preliminary data.</text>
</comment>
<dbReference type="RefSeq" id="WP_039636857.1">
    <property type="nucleotide sequence ID" value="NZ_AYSO01000020.1"/>
</dbReference>
<accession>A0A0C1TVR0</accession>
<name>A0A0C1TVR0_9CLOT</name>
<keyword evidence="1" id="KW-0812">Transmembrane</keyword>